<evidence type="ECO:0000313" key="2">
    <source>
        <dbReference type="EMBL" id="KAK9991626.1"/>
    </source>
</evidence>
<dbReference type="InterPro" id="IPR036397">
    <property type="entry name" value="RNaseH_sf"/>
</dbReference>
<reference evidence="2 3" key="1">
    <citation type="submission" date="2024-01" db="EMBL/GenBank/DDBJ databases">
        <title>A telomere-to-telomere, gap-free genome of sweet tea (Lithocarpus litseifolius).</title>
        <authorList>
            <person name="Zhou J."/>
        </authorList>
    </citation>
    <scope>NUCLEOTIDE SEQUENCE [LARGE SCALE GENOMIC DNA]</scope>
    <source>
        <strain evidence="2">Zhou-2022a</strain>
        <tissue evidence="2">Leaf</tissue>
    </source>
</reference>
<dbReference type="Gene3D" id="3.30.420.10">
    <property type="entry name" value="Ribonuclease H-like superfamily/Ribonuclease H"/>
    <property type="match status" value="1"/>
</dbReference>
<dbReference type="PANTHER" id="PTHR47723:SF19">
    <property type="entry name" value="POLYNUCLEOTIDYL TRANSFERASE, RIBONUCLEASE H-LIKE SUPERFAMILY PROTEIN"/>
    <property type="match status" value="1"/>
</dbReference>
<sequence length="210" mass="23917">MEINCIDEMNATVKGIPWKVLFPMGLWHLWTHRNNFLFRTGTVDSQEWRKCIQNSVEFFSIGIITKTRQLKTIVPVGWEKPPRGWLKLNSDGSAMRNPERAGGGGLIRDHDGNWLKGYARGIGYTNSALAELWALRDGLMLAKEMRIQQLIIELDALSVVILMNNEIENLLMEPLLTDCRNLLKEFPNKRVIHAYREANQCADALAKLGA</sequence>
<proteinExistence type="predicted"/>
<dbReference type="GO" id="GO:0004523">
    <property type="term" value="F:RNA-DNA hybrid ribonuclease activity"/>
    <property type="evidence" value="ECO:0007669"/>
    <property type="project" value="InterPro"/>
</dbReference>
<dbReference type="InterPro" id="IPR002156">
    <property type="entry name" value="RNaseH_domain"/>
</dbReference>
<dbReference type="AlphaFoldDB" id="A0AAW2C0B5"/>
<dbReference type="PROSITE" id="PS50879">
    <property type="entry name" value="RNASE_H_1"/>
    <property type="match status" value="1"/>
</dbReference>
<comment type="caution">
    <text evidence="2">The sequence shown here is derived from an EMBL/GenBank/DDBJ whole genome shotgun (WGS) entry which is preliminary data.</text>
</comment>
<accession>A0AAW2C0B5</accession>
<evidence type="ECO:0000313" key="3">
    <source>
        <dbReference type="Proteomes" id="UP001459277"/>
    </source>
</evidence>
<dbReference type="Proteomes" id="UP001459277">
    <property type="component" value="Unassembled WGS sequence"/>
</dbReference>
<protein>
    <recommendedName>
        <fullName evidence="1">RNase H type-1 domain-containing protein</fullName>
    </recommendedName>
</protein>
<feature type="domain" description="RNase H type-1" evidence="1">
    <location>
        <begin position="82"/>
        <end position="210"/>
    </location>
</feature>
<dbReference type="SUPFAM" id="SSF53098">
    <property type="entry name" value="Ribonuclease H-like"/>
    <property type="match status" value="1"/>
</dbReference>
<evidence type="ECO:0000259" key="1">
    <source>
        <dbReference type="PROSITE" id="PS50879"/>
    </source>
</evidence>
<dbReference type="InterPro" id="IPR044730">
    <property type="entry name" value="RNase_H-like_dom_plant"/>
</dbReference>
<gene>
    <name evidence="2" type="ORF">SO802_026611</name>
</gene>
<dbReference type="InterPro" id="IPR053151">
    <property type="entry name" value="RNase_H-like"/>
</dbReference>
<dbReference type="CDD" id="cd06222">
    <property type="entry name" value="RNase_H_like"/>
    <property type="match status" value="1"/>
</dbReference>
<dbReference type="Pfam" id="PF13456">
    <property type="entry name" value="RVT_3"/>
    <property type="match status" value="1"/>
</dbReference>
<dbReference type="InterPro" id="IPR012337">
    <property type="entry name" value="RNaseH-like_sf"/>
</dbReference>
<name>A0AAW2C0B5_9ROSI</name>
<dbReference type="EMBL" id="JAZDWU010000009">
    <property type="protein sequence ID" value="KAK9991626.1"/>
    <property type="molecule type" value="Genomic_DNA"/>
</dbReference>
<organism evidence="2 3">
    <name type="scientific">Lithocarpus litseifolius</name>
    <dbReference type="NCBI Taxonomy" id="425828"/>
    <lineage>
        <taxon>Eukaryota</taxon>
        <taxon>Viridiplantae</taxon>
        <taxon>Streptophyta</taxon>
        <taxon>Embryophyta</taxon>
        <taxon>Tracheophyta</taxon>
        <taxon>Spermatophyta</taxon>
        <taxon>Magnoliopsida</taxon>
        <taxon>eudicotyledons</taxon>
        <taxon>Gunneridae</taxon>
        <taxon>Pentapetalae</taxon>
        <taxon>rosids</taxon>
        <taxon>fabids</taxon>
        <taxon>Fagales</taxon>
        <taxon>Fagaceae</taxon>
        <taxon>Lithocarpus</taxon>
    </lineage>
</organism>
<keyword evidence="3" id="KW-1185">Reference proteome</keyword>
<dbReference type="PANTHER" id="PTHR47723">
    <property type="entry name" value="OS05G0353850 PROTEIN"/>
    <property type="match status" value="1"/>
</dbReference>
<dbReference type="GO" id="GO:0003676">
    <property type="term" value="F:nucleic acid binding"/>
    <property type="evidence" value="ECO:0007669"/>
    <property type="project" value="InterPro"/>
</dbReference>